<organism evidence="7 8">
    <name type="scientific">Clostridium magnum DSM 2767</name>
    <dbReference type="NCBI Taxonomy" id="1121326"/>
    <lineage>
        <taxon>Bacteria</taxon>
        <taxon>Bacillati</taxon>
        <taxon>Bacillota</taxon>
        <taxon>Clostridia</taxon>
        <taxon>Eubacteriales</taxon>
        <taxon>Clostridiaceae</taxon>
        <taxon>Clostridium</taxon>
    </lineage>
</organism>
<protein>
    <submittedName>
        <fullName evidence="7">Multidrug resistance protein MdtN</fullName>
    </submittedName>
</protein>
<dbReference type="AlphaFoldDB" id="A0A161WUR2"/>
<dbReference type="InterPro" id="IPR050465">
    <property type="entry name" value="UPF0194_transport"/>
</dbReference>
<evidence type="ECO:0000313" key="8">
    <source>
        <dbReference type="Proteomes" id="UP000076603"/>
    </source>
</evidence>
<dbReference type="Pfam" id="PF25881">
    <property type="entry name" value="HH_YBHG"/>
    <property type="match status" value="1"/>
</dbReference>
<sequence>MKLKLKVNKKIIILGILILVILGAVTYSHARAQKAKIKAVTTVKVSKKNLIQTASDKGNVEANYRNDITLNPAQKVKKVLVSEGQQVKKGDILIKLDTLEYDSQLEKQKINLDNAQSTLKQFLNSGVANDKSNAQNTVSQSQITLENAQRSYEDANNKFKQSETLFKGGYISQNDYDAAKKALDDASNAVKAAENSLENSRSALNNVNESSEDKIANQRNQVALIQADIDNLNKKIEECNVKADTDGKVIKMDAKEDQYPKTGDMIIVDDTSKYKVSVNISQYDSGKVKVGQKANIKLKGSTKKYTGVVTDIGQFAEMKNSSTSSNSSSQESKVNIKITIDNPDEGIKAGFEADAEIVLDEKKSVLAIGFDAIKDEKAAGKKYVYVVNKDNKVSKKYIKTGLDAEYDVEVTDGLKEGDKCIINPPQNLKEGDIVTEFSAGDTGGSKK</sequence>
<feature type="domain" description="YknX-like beta-barrel" evidence="6">
    <location>
        <begin position="274"/>
        <end position="357"/>
    </location>
</feature>
<evidence type="ECO:0000256" key="1">
    <source>
        <dbReference type="ARBA" id="ARBA00004196"/>
    </source>
</evidence>
<dbReference type="SUPFAM" id="SSF111369">
    <property type="entry name" value="HlyD-like secretion proteins"/>
    <property type="match status" value="1"/>
</dbReference>
<evidence type="ECO:0000256" key="3">
    <source>
        <dbReference type="SAM" id="Coils"/>
    </source>
</evidence>
<dbReference type="SUPFAM" id="SSF56954">
    <property type="entry name" value="Outer membrane efflux proteins (OEP)"/>
    <property type="match status" value="1"/>
</dbReference>
<feature type="domain" description="YknX-like C-terminal permuted SH3-like" evidence="5">
    <location>
        <begin position="371"/>
        <end position="435"/>
    </location>
</feature>
<dbReference type="OrthoDB" id="11589at2"/>
<evidence type="ECO:0000259" key="4">
    <source>
        <dbReference type="Pfam" id="PF25881"/>
    </source>
</evidence>
<comment type="caution">
    <text evidence="7">The sequence shown here is derived from an EMBL/GenBank/DDBJ whole genome shotgun (WGS) entry which is preliminary data.</text>
</comment>
<dbReference type="GO" id="GO:0030313">
    <property type="term" value="C:cell envelope"/>
    <property type="evidence" value="ECO:0007669"/>
    <property type="project" value="UniProtKB-SubCell"/>
</dbReference>
<evidence type="ECO:0000259" key="6">
    <source>
        <dbReference type="Pfam" id="PF25990"/>
    </source>
</evidence>
<keyword evidence="2 3" id="KW-0175">Coiled coil</keyword>
<dbReference type="Gene3D" id="6.20.50.140">
    <property type="match status" value="1"/>
</dbReference>
<dbReference type="EMBL" id="LWAE01000005">
    <property type="protein sequence ID" value="KZL90628.1"/>
    <property type="molecule type" value="Genomic_DNA"/>
</dbReference>
<dbReference type="Gene3D" id="1.10.287.470">
    <property type="entry name" value="Helix hairpin bin"/>
    <property type="match status" value="2"/>
</dbReference>
<reference evidence="7 8" key="1">
    <citation type="submission" date="2016-04" db="EMBL/GenBank/DDBJ databases">
        <title>Genome sequence of Clostridium magnum DSM 2767.</title>
        <authorList>
            <person name="Poehlein A."/>
            <person name="Uhlig R."/>
            <person name="Fischer R."/>
            <person name="Bahl H."/>
            <person name="Daniel R."/>
        </authorList>
    </citation>
    <scope>NUCLEOTIDE SEQUENCE [LARGE SCALE GENOMIC DNA]</scope>
    <source>
        <strain evidence="7 8">DSM 2767</strain>
    </source>
</reference>
<dbReference type="InterPro" id="IPR058636">
    <property type="entry name" value="Beta-barrel_YknX"/>
</dbReference>
<evidence type="ECO:0000256" key="2">
    <source>
        <dbReference type="ARBA" id="ARBA00023054"/>
    </source>
</evidence>
<dbReference type="PRINTS" id="PR01490">
    <property type="entry name" value="RTXTOXIND"/>
</dbReference>
<dbReference type="InterPro" id="IPR059052">
    <property type="entry name" value="HH_YbhG-like"/>
</dbReference>
<accession>A0A161WUR2</accession>
<dbReference type="RefSeq" id="WP_066626984.1">
    <property type="nucleotide sequence ID" value="NZ_FQXL01000011.1"/>
</dbReference>
<dbReference type="PANTHER" id="PTHR32347:SF14">
    <property type="entry name" value="EFFLUX SYSTEM COMPONENT YKNX-RELATED"/>
    <property type="match status" value="1"/>
</dbReference>
<gene>
    <name evidence="7" type="primary">mdtN</name>
    <name evidence="7" type="ORF">CLMAG_44000</name>
</gene>
<dbReference type="Pfam" id="PF25990">
    <property type="entry name" value="Beta-barrel_YknX"/>
    <property type="match status" value="1"/>
</dbReference>
<dbReference type="PANTHER" id="PTHR32347">
    <property type="entry name" value="EFFLUX SYSTEM COMPONENT YKNX-RELATED"/>
    <property type="match status" value="1"/>
</dbReference>
<evidence type="ECO:0000259" key="5">
    <source>
        <dbReference type="Pfam" id="PF25989"/>
    </source>
</evidence>
<dbReference type="InterPro" id="IPR058637">
    <property type="entry name" value="YknX-like_C"/>
</dbReference>
<dbReference type="Gene3D" id="2.40.30.170">
    <property type="match status" value="1"/>
</dbReference>
<proteinExistence type="predicted"/>
<comment type="subcellular location">
    <subcellularLocation>
        <location evidence="1">Cell envelope</location>
    </subcellularLocation>
</comment>
<dbReference type="STRING" id="1121326.CLMAG_44000"/>
<feature type="domain" description="YbhG-like alpha-helical hairpin" evidence="4">
    <location>
        <begin position="96"/>
        <end position="230"/>
    </location>
</feature>
<dbReference type="PATRIC" id="fig|1121326.3.peg.4465"/>
<keyword evidence="8" id="KW-1185">Reference proteome</keyword>
<dbReference type="Proteomes" id="UP000076603">
    <property type="component" value="Unassembled WGS sequence"/>
</dbReference>
<dbReference type="Pfam" id="PF25989">
    <property type="entry name" value="YknX_C"/>
    <property type="match status" value="1"/>
</dbReference>
<dbReference type="Gene3D" id="2.40.50.100">
    <property type="match status" value="1"/>
</dbReference>
<feature type="coiled-coil region" evidence="3">
    <location>
        <begin position="105"/>
        <end position="242"/>
    </location>
</feature>
<evidence type="ECO:0000313" key="7">
    <source>
        <dbReference type="EMBL" id="KZL90628.1"/>
    </source>
</evidence>
<name>A0A161WUR2_9CLOT</name>